<accession>A0A0E9UQZ9</accession>
<organism evidence="2">
    <name type="scientific">Anguilla anguilla</name>
    <name type="common">European freshwater eel</name>
    <name type="synonym">Muraena anguilla</name>
    <dbReference type="NCBI Taxonomy" id="7936"/>
    <lineage>
        <taxon>Eukaryota</taxon>
        <taxon>Metazoa</taxon>
        <taxon>Chordata</taxon>
        <taxon>Craniata</taxon>
        <taxon>Vertebrata</taxon>
        <taxon>Euteleostomi</taxon>
        <taxon>Actinopterygii</taxon>
        <taxon>Neopterygii</taxon>
        <taxon>Teleostei</taxon>
        <taxon>Anguilliformes</taxon>
        <taxon>Anguillidae</taxon>
        <taxon>Anguilla</taxon>
    </lineage>
</organism>
<evidence type="ECO:0000256" key="1">
    <source>
        <dbReference type="SAM" id="MobiDB-lite"/>
    </source>
</evidence>
<proteinExistence type="predicted"/>
<sequence length="20" mass="2200">MNSSISILPMGRPRGAERNL</sequence>
<name>A0A0E9UQZ9_ANGAN</name>
<reference evidence="2" key="1">
    <citation type="submission" date="2014-11" db="EMBL/GenBank/DDBJ databases">
        <authorList>
            <person name="Amaro Gonzalez C."/>
        </authorList>
    </citation>
    <scope>NUCLEOTIDE SEQUENCE</scope>
</reference>
<dbReference type="EMBL" id="GBXM01040303">
    <property type="protein sequence ID" value="JAH68274.1"/>
    <property type="molecule type" value="Transcribed_RNA"/>
</dbReference>
<evidence type="ECO:0000313" key="2">
    <source>
        <dbReference type="EMBL" id="JAH68274.1"/>
    </source>
</evidence>
<feature type="region of interest" description="Disordered" evidence="1">
    <location>
        <begin position="1"/>
        <end position="20"/>
    </location>
</feature>
<dbReference type="AlphaFoldDB" id="A0A0E9UQZ9"/>
<reference evidence="2" key="2">
    <citation type="journal article" date="2015" name="Fish Shellfish Immunol.">
        <title>Early steps in the European eel (Anguilla anguilla)-Vibrio vulnificus interaction in the gills: Role of the RtxA13 toxin.</title>
        <authorList>
            <person name="Callol A."/>
            <person name="Pajuelo D."/>
            <person name="Ebbesson L."/>
            <person name="Teles M."/>
            <person name="MacKenzie S."/>
            <person name="Amaro C."/>
        </authorList>
    </citation>
    <scope>NUCLEOTIDE SEQUENCE</scope>
</reference>
<protein>
    <submittedName>
        <fullName evidence="2">Uncharacterized protein</fullName>
    </submittedName>
</protein>